<dbReference type="STRING" id="1907.SGLAU_24635"/>
<evidence type="ECO:0000313" key="3">
    <source>
        <dbReference type="Proteomes" id="UP000029482"/>
    </source>
</evidence>
<dbReference type="RefSeq" id="WP_043504540.1">
    <property type="nucleotide sequence ID" value="NZ_CP009438.1"/>
</dbReference>
<dbReference type="AlphaFoldDB" id="A0A089XCC3"/>
<organism evidence="2 3">
    <name type="scientific">Streptomyces glaucescens</name>
    <dbReference type="NCBI Taxonomy" id="1907"/>
    <lineage>
        <taxon>Bacteria</taxon>
        <taxon>Bacillati</taxon>
        <taxon>Actinomycetota</taxon>
        <taxon>Actinomycetes</taxon>
        <taxon>Kitasatosporales</taxon>
        <taxon>Streptomycetaceae</taxon>
        <taxon>Streptomyces</taxon>
    </lineage>
</organism>
<evidence type="ECO:0000313" key="2">
    <source>
        <dbReference type="EMBL" id="AIS00869.1"/>
    </source>
</evidence>
<dbReference type="eggNOG" id="ENOG50347RI">
    <property type="taxonomic scope" value="Bacteria"/>
</dbReference>
<dbReference type="EMBL" id="CP009438">
    <property type="protein sequence ID" value="AIS00869.1"/>
    <property type="molecule type" value="Genomic_DNA"/>
</dbReference>
<reference evidence="3" key="1">
    <citation type="journal article" date="2015" name="J. Biotechnol.">
        <title>Complete genome sequence of the actinobacterium Streptomyces glaucescens GLA.O (DSM 40922) consisting of a linear chromosome and one linear plasmid.</title>
        <authorList>
            <person name="Ortseifen V."/>
            <person name="Winkler A."/>
            <person name="Albersmeier A."/>
            <person name="Wendler S."/>
            <person name="Puhler A."/>
            <person name="Kalinowski J."/>
            <person name="Ruckert C."/>
        </authorList>
    </citation>
    <scope>NUCLEOTIDE SEQUENCE [LARGE SCALE GENOMIC DNA]</scope>
    <source>
        <strain evidence="3">DSM 40922 / GLA O</strain>
    </source>
</reference>
<keyword evidence="3" id="KW-1185">Reference proteome</keyword>
<proteinExistence type="predicted"/>
<gene>
    <name evidence="2" type="ORF">SGLAU_24635</name>
</gene>
<dbReference type="Proteomes" id="UP000029482">
    <property type="component" value="Chromosome"/>
</dbReference>
<feature type="region of interest" description="Disordered" evidence="1">
    <location>
        <begin position="1"/>
        <end position="42"/>
    </location>
</feature>
<sequence length="173" mass="19009">MAWDEWEQLKSQAAERQSTQMQLNQLDPGDGSPGIAGGPSKYGDLKVPNTSLTKISKSAHTLYNELWDKARVAVPSTDSAAGDLSKQGFALGAALQHVSLRWEQQLKSLMDACAQITNHLQVTKNIHAGDDNFIVRQMSSIDVLDAGFDERVGQPGEKNPVYGEKKDEKKKEE</sequence>
<dbReference type="KEGG" id="sgu:SGLAU_24635"/>
<dbReference type="HOGENOM" id="CLU_146757_0_0_11"/>
<feature type="region of interest" description="Disordered" evidence="1">
    <location>
        <begin position="149"/>
        <end position="173"/>
    </location>
</feature>
<dbReference type="OrthoDB" id="4313158at2"/>
<accession>A0A089XCC3</accession>
<evidence type="ECO:0008006" key="4">
    <source>
        <dbReference type="Google" id="ProtNLM"/>
    </source>
</evidence>
<protein>
    <recommendedName>
        <fullName evidence="4">AG1 protein</fullName>
    </recommendedName>
</protein>
<feature type="compositionally biased region" description="Polar residues" evidence="1">
    <location>
        <begin position="9"/>
        <end position="25"/>
    </location>
</feature>
<evidence type="ECO:0000256" key="1">
    <source>
        <dbReference type="SAM" id="MobiDB-lite"/>
    </source>
</evidence>
<name>A0A089XCC3_STRGA</name>
<feature type="compositionally biased region" description="Basic and acidic residues" evidence="1">
    <location>
        <begin position="163"/>
        <end position="173"/>
    </location>
</feature>